<proteinExistence type="inferred from homology"/>
<dbReference type="GO" id="GO:0016279">
    <property type="term" value="F:protein-lysine N-methyltransferase activity"/>
    <property type="evidence" value="ECO:0007669"/>
    <property type="project" value="UniProtKB-UniRule"/>
</dbReference>
<accession>A0A2L2U0D0</accession>
<keyword evidence="1" id="KW-0808">Transferase</keyword>
<dbReference type="OrthoDB" id="407325at2759"/>
<gene>
    <name evidence="1" type="primary">EFM6</name>
</gene>
<keyword evidence="1" id="KW-0489">Methyltransferase</keyword>
<comment type="subcellular location">
    <subcellularLocation>
        <location evidence="1">Cytoplasm</location>
    </subcellularLocation>
</comment>
<feature type="binding site" evidence="1">
    <location>
        <position position="58"/>
    </location>
    <ligand>
        <name>S-adenosyl-L-methionine</name>
        <dbReference type="ChEBI" id="CHEBI:59789"/>
    </ligand>
</feature>
<comment type="similarity">
    <text evidence="1">Belongs to the class I-like SAM-binding methyltransferase superfamily. METTL21 family. EFM6 subfamily.</text>
</comment>
<dbReference type="PANTHER" id="PTHR14614:SF152">
    <property type="entry name" value="PROTEIN-LYSINE N-METHYLTRANSFERASE EFM6"/>
    <property type="match status" value="1"/>
</dbReference>
<reference evidence="3" key="1">
    <citation type="submission" date="2014-10" db="EMBL/GenBank/DDBJ databases">
        <authorList>
            <person name="King R."/>
        </authorList>
    </citation>
    <scope>NUCLEOTIDE SEQUENCE [LARGE SCALE GENOMIC DNA]</scope>
    <source>
        <strain evidence="3">A3/5</strain>
    </source>
</reference>
<dbReference type="GO" id="GO:0005829">
    <property type="term" value="C:cytosol"/>
    <property type="evidence" value="ECO:0007669"/>
    <property type="project" value="TreeGrafter"/>
</dbReference>
<keyword evidence="1" id="KW-0949">S-adenosyl-L-methionine</keyword>
<feature type="binding site" evidence="1">
    <location>
        <position position="137"/>
    </location>
    <ligand>
        <name>S-adenosyl-L-methionine</name>
        <dbReference type="ChEBI" id="CHEBI:59789"/>
    </ligand>
</feature>
<dbReference type="STRING" id="56646.A0A2L2U0D0"/>
<keyword evidence="3" id="KW-1185">Reference proteome</keyword>
<dbReference type="HAMAP" id="MF_03198">
    <property type="entry name" value="Methyltr_EFM6"/>
    <property type="match status" value="1"/>
</dbReference>
<dbReference type="InterPro" id="IPR029063">
    <property type="entry name" value="SAM-dependent_MTases_sf"/>
</dbReference>
<dbReference type="Pfam" id="PF10294">
    <property type="entry name" value="Methyltransf_16"/>
    <property type="match status" value="1"/>
</dbReference>
<dbReference type="InterPro" id="IPR033684">
    <property type="entry name" value="EFM6"/>
</dbReference>
<dbReference type="InterPro" id="IPR019410">
    <property type="entry name" value="Methyltransf_16"/>
</dbReference>
<protein>
    <recommendedName>
        <fullName evidence="1">Protein-lysine N-methyltransferase EFM6</fullName>
        <ecNumber evidence="1">2.1.1.-</ecNumber>
    </recommendedName>
    <alternativeName>
        <fullName evidence="1">Elongation factor methyltransferase 6</fullName>
    </alternativeName>
</protein>
<evidence type="ECO:0000313" key="2">
    <source>
        <dbReference type="EMBL" id="CEI67165.1"/>
    </source>
</evidence>
<dbReference type="EC" id="2.1.1.-" evidence="1"/>
<feature type="binding site" evidence="1">
    <location>
        <position position="156"/>
    </location>
    <ligand>
        <name>S-adenosyl-L-methionine</name>
        <dbReference type="ChEBI" id="CHEBI:59789"/>
    </ligand>
</feature>
<dbReference type="PANTHER" id="PTHR14614">
    <property type="entry name" value="HEPATOCELLULAR CARCINOMA-ASSOCIATED ANTIGEN"/>
    <property type="match status" value="1"/>
</dbReference>
<comment type="function">
    <text evidence="1">S-adenosyl-L-methionine-dependent protein-lysine N-methyltransferase that methylates elongation factor 1-alpha.</text>
</comment>
<dbReference type="SUPFAM" id="SSF53335">
    <property type="entry name" value="S-adenosyl-L-methionine-dependent methyltransferases"/>
    <property type="match status" value="1"/>
</dbReference>
<dbReference type="AlphaFoldDB" id="A0A2L2U0D0"/>
<feature type="binding site" evidence="1">
    <location>
        <position position="109"/>
    </location>
    <ligand>
        <name>S-adenosyl-L-methionine</name>
        <dbReference type="ChEBI" id="CHEBI:59789"/>
    </ligand>
</feature>
<dbReference type="GO" id="GO:0032259">
    <property type="term" value="P:methylation"/>
    <property type="evidence" value="ECO:0007669"/>
    <property type="project" value="UniProtKB-KW"/>
</dbReference>
<dbReference type="Gene3D" id="3.40.50.150">
    <property type="entry name" value="Vaccinia Virus protein VP39"/>
    <property type="match status" value="1"/>
</dbReference>
<sequence>MSSPPLSPSMDPVAMSEDIAPLPSYKASGVADVDFDGVLSKPLKVHEDVRSGCGGQTWPAGMLLGKHMLRYHKDRLVDAQILELGAGGGLIGLAIALECSLRNPLLVTDQLEMYELMQHNIELNNLQDKAKAMVLNWGEDLPAAVLKQKPDVILAGECVYFEPAFPLLMSTLKALLELNPNAVVYFCFKKRRRADMNFVKMAKKAFKVEEIFDEDRPVFQRQGLFLFSFTSRPSQPKAVKSQSEPRSVE</sequence>
<evidence type="ECO:0000256" key="1">
    <source>
        <dbReference type="HAMAP-Rule" id="MF_03198"/>
    </source>
</evidence>
<dbReference type="Proteomes" id="UP000245910">
    <property type="component" value="Chromosome I"/>
</dbReference>
<name>A0A2L2U0D0_9HYPO</name>
<organism evidence="2 3">
    <name type="scientific">Fusarium venenatum</name>
    <dbReference type="NCBI Taxonomy" id="56646"/>
    <lineage>
        <taxon>Eukaryota</taxon>
        <taxon>Fungi</taxon>
        <taxon>Dikarya</taxon>
        <taxon>Ascomycota</taxon>
        <taxon>Pezizomycotina</taxon>
        <taxon>Sordariomycetes</taxon>
        <taxon>Hypocreomycetidae</taxon>
        <taxon>Hypocreales</taxon>
        <taxon>Nectriaceae</taxon>
        <taxon>Fusarium</taxon>
    </lineage>
</organism>
<evidence type="ECO:0000313" key="3">
    <source>
        <dbReference type="Proteomes" id="UP000245910"/>
    </source>
</evidence>
<feature type="binding site" evidence="1">
    <location>
        <begin position="85"/>
        <end position="87"/>
    </location>
    <ligand>
        <name>S-adenosyl-L-methionine</name>
        <dbReference type="ChEBI" id="CHEBI:59789"/>
    </ligand>
</feature>
<dbReference type="EMBL" id="LN649229">
    <property type="protein sequence ID" value="CEI67165.1"/>
    <property type="molecule type" value="Genomic_DNA"/>
</dbReference>
<keyword evidence="1" id="KW-0963">Cytoplasm</keyword>